<evidence type="ECO:0000313" key="1">
    <source>
        <dbReference type="EMBL" id="JAH23068.1"/>
    </source>
</evidence>
<organism evidence="1">
    <name type="scientific">Anguilla anguilla</name>
    <name type="common">European freshwater eel</name>
    <name type="synonym">Muraena anguilla</name>
    <dbReference type="NCBI Taxonomy" id="7936"/>
    <lineage>
        <taxon>Eukaryota</taxon>
        <taxon>Metazoa</taxon>
        <taxon>Chordata</taxon>
        <taxon>Craniata</taxon>
        <taxon>Vertebrata</taxon>
        <taxon>Euteleostomi</taxon>
        <taxon>Actinopterygii</taxon>
        <taxon>Neopterygii</taxon>
        <taxon>Teleostei</taxon>
        <taxon>Anguilliformes</taxon>
        <taxon>Anguillidae</taxon>
        <taxon>Anguilla</taxon>
    </lineage>
</organism>
<proteinExistence type="predicted"/>
<dbReference type="EMBL" id="GBXM01085509">
    <property type="protein sequence ID" value="JAH23068.1"/>
    <property type="molecule type" value="Transcribed_RNA"/>
</dbReference>
<dbReference type="AlphaFoldDB" id="A0A0E9R3Z5"/>
<accession>A0A0E9R3Z5</accession>
<reference evidence="1" key="1">
    <citation type="submission" date="2014-11" db="EMBL/GenBank/DDBJ databases">
        <authorList>
            <person name="Amaro Gonzalez C."/>
        </authorList>
    </citation>
    <scope>NUCLEOTIDE SEQUENCE</scope>
</reference>
<reference evidence="1" key="2">
    <citation type="journal article" date="2015" name="Fish Shellfish Immunol.">
        <title>Early steps in the European eel (Anguilla anguilla)-Vibrio vulnificus interaction in the gills: Role of the RtxA13 toxin.</title>
        <authorList>
            <person name="Callol A."/>
            <person name="Pajuelo D."/>
            <person name="Ebbesson L."/>
            <person name="Teles M."/>
            <person name="MacKenzie S."/>
            <person name="Amaro C."/>
        </authorList>
    </citation>
    <scope>NUCLEOTIDE SEQUENCE</scope>
</reference>
<name>A0A0E9R3Z5_ANGAN</name>
<protein>
    <submittedName>
        <fullName evidence="1">Uncharacterized protein</fullName>
    </submittedName>
</protein>
<sequence>MKNRLSNTTIKFNETTQDHTRQICAFPFILKSHVSNFDFFL</sequence>